<feature type="transmembrane region" description="Helical" evidence="7">
    <location>
        <begin position="235"/>
        <end position="257"/>
    </location>
</feature>
<dbReference type="PANTHER" id="PTHR30151:SF0">
    <property type="entry name" value="ABC TRANSPORTER PERMEASE PROTEIN MJ0413-RELATED"/>
    <property type="match status" value="1"/>
</dbReference>
<dbReference type="PROSITE" id="PS50928">
    <property type="entry name" value="ABC_TM1"/>
    <property type="match status" value="1"/>
</dbReference>
<dbReference type="InterPro" id="IPR035906">
    <property type="entry name" value="MetI-like_sf"/>
</dbReference>
<accession>A0A2R6AJ15</accession>
<dbReference type="SUPFAM" id="SSF161098">
    <property type="entry name" value="MetI-like"/>
    <property type="match status" value="1"/>
</dbReference>
<dbReference type="CDD" id="cd06261">
    <property type="entry name" value="TM_PBP2"/>
    <property type="match status" value="1"/>
</dbReference>
<proteinExistence type="inferred from homology"/>
<feature type="non-terminal residue" evidence="9">
    <location>
        <position position="1"/>
    </location>
</feature>
<feature type="transmembrane region" description="Helical" evidence="7">
    <location>
        <begin position="208"/>
        <end position="229"/>
    </location>
</feature>
<dbReference type="PANTHER" id="PTHR30151">
    <property type="entry name" value="ALKANE SULFONATE ABC TRANSPORTER-RELATED, MEMBRANE SUBUNIT"/>
    <property type="match status" value="1"/>
</dbReference>
<dbReference type="InterPro" id="IPR000515">
    <property type="entry name" value="MetI-like"/>
</dbReference>
<dbReference type="GO" id="GO:0055085">
    <property type="term" value="P:transmembrane transport"/>
    <property type="evidence" value="ECO:0007669"/>
    <property type="project" value="InterPro"/>
</dbReference>
<keyword evidence="3" id="KW-1003">Cell membrane</keyword>
<feature type="domain" description="ABC transmembrane type-1" evidence="8">
    <location>
        <begin position="78"/>
        <end position="258"/>
    </location>
</feature>
<protein>
    <recommendedName>
        <fullName evidence="8">ABC transmembrane type-1 domain-containing protein</fullName>
    </recommendedName>
</protein>
<keyword evidence="5 7" id="KW-1133">Transmembrane helix</keyword>
<dbReference type="Gene3D" id="1.10.3720.10">
    <property type="entry name" value="MetI-like"/>
    <property type="match status" value="1"/>
</dbReference>
<organism evidence="9 10">
    <name type="scientific">Candidatus Marsarchaeota G1 archaeon BE_D</name>
    <dbReference type="NCBI Taxonomy" id="1978156"/>
    <lineage>
        <taxon>Archaea</taxon>
        <taxon>Candidatus Marsarchaeota</taxon>
        <taxon>Candidatus Marsarchaeota group 1</taxon>
    </lineage>
</organism>
<evidence type="ECO:0000256" key="3">
    <source>
        <dbReference type="ARBA" id="ARBA00022475"/>
    </source>
</evidence>
<evidence type="ECO:0000256" key="5">
    <source>
        <dbReference type="ARBA" id="ARBA00022989"/>
    </source>
</evidence>
<evidence type="ECO:0000313" key="9">
    <source>
        <dbReference type="EMBL" id="PSN86361.1"/>
    </source>
</evidence>
<evidence type="ECO:0000256" key="4">
    <source>
        <dbReference type="ARBA" id="ARBA00022692"/>
    </source>
</evidence>
<keyword evidence="4 7" id="KW-0812">Transmembrane</keyword>
<feature type="transmembrane region" description="Helical" evidence="7">
    <location>
        <begin position="141"/>
        <end position="160"/>
    </location>
</feature>
<evidence type="ECO:0000256" key="2">
    <source>
        <dbReference type="ARBA" id="ARBA00022448"/>
    </source>
</evidence>
<dbReference type="GO" id="GO:0005886">
    <property type="term" value="C:plasma membrane"/>
    <property type="evidence" value="ECO:0007669"/>
    <property type="project" value="UniProtKB-SubCell"/>
</dbReference>
<keyword evidence="2 7" id="KW-0813">Transport</keyword>
<gene>
    <name evidence="9" type="ORF">B9Q02_02400</name>
</gene>
<name>A0A2R6AJ15_9ARCH</name>
<evidence type="ECO:0000256" key="1">
    <source>
        <dbReference type="ARBA" id="ARBA00004651"/>
    </source>
</evidence>
<keyword evidence="6 7" id="KW-0472">Membrane</keyword>
<dbReference type="AlphaFoldDB" id="A0A2R6AJ15"/>
<comment type="similarity">
    <text evidence="7">Belongs to the binding-protein-dependent transport system permease family.</text>
</comment>
<dbReference type="Proteomes" id="UP000240569">
    <property type="component" value="Unassembled WGS sequence"/>
</dbReference>
<feature type="transmembrane region" description="Helical" evidence="7">
    <location>
        <begin position="21"/>
        <end position="41"/>
    </location>
</feature>
<sequence length="277" mass="30540">NGKKLKELREEETNERFDSQQISLSFSFLTIIVFVAVWWVVAKIVNDPYALAGPVSTAKAYYQLFAQSSLRNLFITSIESTLLSIFLGFVLAVAIGIPVGIFMGRYLVVEYLVDPWINIWYSIPAIAFVPLVMNWAGLTSISALIVSFLIAVFSIIINVYTGVKNVSASLVEPAIAFGISKRALYTKVILPASTPNIMVGLRLGITRAIEGVIVAEMVFSVVGLGGMIFDTADKLEMSLTIALVIVISLISIALNYLMKYLDHKVVFWKESSALKRE</sequence>
<evidence type="ECO:0000259" key="8">
    <source>
        <dbReference type="PROSITE" id="PS50928"/>
    </source>
</evidence>
<evidence type="ECO:0000256" key="6">
    <source>
        <dbReference type="ARBA" id="ARBA00023136"/>
    </source>
</evidence>
<feature type="transmembrane region" description="Helical" evidence="7">
    <location>
        <begin position="116"/>
        <end position="135"/>
    </location>
</feature>
<evidence type="ECO:0000256" key="7">
    <source>
        <dbReference type="RuleBase" id="RU363032"/>
    </source>
</evidence>
<comment type="caution">
    <text evidence="9">The sequence shown here is derived from an EMBL/GenBank/DDBJ whole genome shotgun (WGS) entry which is preliminary data.</text>
</comment>
<feature type="transmembrane region" description="Helical" evidence="7">
    <location>
        <begin position="82"/>
        <end position="104"/>
    </location>
</feature>
<dbReference type="Pfam" id="PF00528">
    <property type="entry name" value="BPD_transp_1"/>
    <property type="match status" value="1"/>
</dbReference>
<comment type="subcellular location">
    <subcellularLocation>
        <location evidence="1 7">Cell membrane</location>
        <topology evidence="1 7">Multi-pass membrane protein</topology>
    </subcellularLocation>
</comment>
<dbReference type="EMBL" id="NEXD01000007">
    <property type="protein sequence ID" value="PSN86361.1"/>
    <property type="molecule type" value="Genomic_DNA"/>
</dbReference>
<evidence type="ECO:0000313" key="10">
    <source>
        <dbReference type="Proteomes" id="UP000240569"/>
    </source>
</evidence>
<reference evidence="9 10" key="1">
    <citation type="submission" date="2017-04" db="EMBL/GenBank/DDBJ databases">
        <title>Novel microbial lineages endemic to geothermal iron-oxide mats fill important gaps in the evolutionary history of Archaea.</title>
        <authorList>
            <person name="Jay Z.J."/>
            <person name="Beam J.P."/>
            <person name="Dlakic M."/>
            <person name="Rusch D.B."/>
            <person name="Kozubal M.A."/>
            <person name="Inskeep W.P."/>
        </authorList>
    </citation>
    <scope>NUCLEOTIDE SEQUENCE [LARGE SCALE GENOMIC DNA]</scope>
    <source>
        <strain evidence="9">BE_D</strain>
    </source>
</reference>